<evidence type="ECO:0000313" key="2">
    <source>
        <dbReference type="EMBL" id="BAS83242.1"/>
    </source>
</evidence>
<accession>A0A0P0VVD7</accession>
<dbReference type="Proteomes" id="UP000059680">
    <property type="component" value="Chromosome 3"/>
</dbReference>
<evidence type="ECO:0000256" key="1">
    <source>
        <dbReference type="SAM" id="MobiDB-lite"/>
    </source>
</evidence>
<dbReference type="EMBL" id="AP014959">
    <property type="protein sequence ID" value="BAS83242.1"/>
    <property type="molecule type" value="Genomic_DNA"/>
</dbReference>
<dbReference type="PaxDb" id="39947-A0A0P0VVD7"/>
<gene>
    <name evidence="2" type="ordered locus">Os03g0245901</name>
    <name evidence="2" type="ORF">OSNPB_030245901</name>
</gene>
<feature type="non-terminal residue" evidence="2">
    <location>
        <position position="1"/>
    </location>
</feature>
<reference evidence="2 3" key="2">
    <citation type="journal article" date="2013" name="Plant Cell Physiol.">
        <title>Rice Annotation Project Database (RAP-DB): an integrative and interactive database for rice genomics.</title>
        <authorList>
            <person name="Sakai H."/>
            <person name="Lee S.S."/>
            <person name="Tanaka T."/>
            <person name="Numa H."/>
            <person name="Kim J."/>
            <person name="Kawahara Y."/>
            <person name="Wakimoto H."/>
            <person name="Yang C.C."/>
            <person name="Iwamoto M."/>
            <person name="Abe T."/>
            <person name="Yamada Y."/>
            <person name="Muto A."/>
            <person name="Inokuchi H."/>
            <person name="Ikemura T."/>
            <person name="Matsumoto T."/>
            <person name="Sasaki T."/>
            <person name="Itoh T."/>
        </authorList>
    </citation>
    <scope>NUCLEOTIDE SEQUENCE [LARGE SCALE GENOMIC DNA]</scope>
    <source>
        <strain evidence="3">cv. Nipponbare</strain>
    </source>
</reference>
<proteinExistence type="predicted"/>
<keyword evidence="3" id="KW-1185">Reference proteome</keyword>
<reference evidence="3" key="1">
    <citation type="journal article" date="2005" name="Nature">
        <title>The map-based sequence of the rice genome.</title>
        <authorList>
            <consortium name="International rice genome sequencing project (IRGSP)"/>
            <person name="Matsumoto T."/>
            <person name="Wu J."/>
            <person name="Kanamori H."/>
            <person name="Katayose Y."/>
            <person name="Fujisawa M."/>
            <person name="Namiki N."/>
            <person name="Mizuno H."/>
            <person name="Yamamoto K."/>
            <person name="Antonio B.A."/>
            <person name="Baba T."/>
            <person name="Sakata K."/>
            <person name="Nagamura Y."/>
            <person name="Aoki H."/>
            <person name="Arikawa K."/>
            <person name="Arita K."/>
            <person name="Bito T."/>
            <person name="Chiden Y."/>
            <person name="Fujitsuka N."/>
            <person name="Fukunaka R."/>
            <person name="Hamada M."/>
            <person name="Harada C."/>
            <person name="Hayashi A."/>
            <person name="Hijishita S."/>
            <person name="Honda M."/>
            <person name="Hosokawa S."/>
            <person name="Ichikawa Y."/>
            <person name="Idonuma A."/>
            <person name="Iijima M."/>
            <person name="Ikeda M."/>
            <person name="Ikeno M."/>
            <person name="Ito K."/>
            <person name="Ito S."/>
            <person name="Ito T."/>
            <person name="Ito Y."/>
            <person name="Ito Y."/>
            <person name="Iwabuchi A."/>
            <person name="Kamiya K."/>
            <person name="Karasawa W."/>
            <person name="Kurita K."/>
            <person name="Katagiri S."/>
            <person name="Kikuta A."/>
            <person name="Kobayashi H."/>
            <person name="Kobayashi N."/>
            <person name="Machita K."/>
            <person name="Maehara T."/>
            <person name="Masukawa M."/>
            <person name="Mizubayashi T."/>
            <person name="Mukai Y."/>
            <person name="Nagasaki H."/>
            <person name="Nagata Y."/>
            <person name="Naito S."/>
            <person name="Nakashima M."/>
            <person name="Nakama Y."/>
            <person name="Nakamichi Y."/>
            <person name="Nakamura M."/>
            <person name="Meguro A."/>
            <person name="Negishi M."/>
            <person name="Ohta I."/>
            <person name="Ohta T."/>
            <person name="Okamoto M."/>
            <person name="Ono N."/>
            <person name="Saji S."/>
            <person name="Sakaguchi M."/>
            <person name="Sakai K."/>
            <person name="Shibata M."/>
            <person name="Shimokawa T."/>
            <person name="Song J."/>
            <person name="Takazaki Y."/>
            <person name="Terasawa K."/>
            <person name="Tsugane M."/>
            <person name="Tsuji K."/>
            <person name="Ueda S."/>
            <person name="Waki K."/>
            <person name="Yamagata H."/>
            <person name="Yamamoto M."/>
            <person name="Yamamoto S."/>
            <person name="Yamane H."/>
            <person name="Yoshiki S."/>
            <person name="Yoshihara R."/>
            <person name="Yukawa K."/>
            <person name="Zhong H."/>
            <person name="Yano M."/>
            <person name="Yuan Q."/>
            <person name="Ouyang S."/>
            <person name="Liu J."/>
            <person name="Jones K.M."/>
            <person name="Gansberger K."/>
            <person name="Moffat K."/>
            <person name="Hill J."/>
            <person name="Bera J."/>
            <person name="Fadrosh D."/>
            <person name="Jin S."/>
            <person name="Johri S."/>
            <person name="Kim M."/>
            <person name="Overton L."/>
            <person name="Reardon M."/>
            <person name="Tsitrin T."/>
            <person name="Vuong H."/>
            <person name="Weaver B."/>
            <person name="Ciecko A."/>
            <person name="Tallon L."/>
            <person name="Jackson J."/>
            <person name="Pai G."/>
            <person name="Aken S.V."/>
            <person name="Utterback T."/>
            <person name="Reidmuller S."/>
            <person name="Feldblyum T."/>
            <person name="Hsiao J."/>
            <person name="Zismann V."/>
            <person name="Iobst S."/>
            <person name="de Vazeille A.R."/>
            <person name="Buell C.R."/>
            <person name="Ying K."/>
            <person name="Li Y."/>
            <person name="Lu T."/>
            <person name="Huang Y."/>
            <person name="Zhao Q."/>
            <person name="Feng Q."/>
            <person name="Zhang L."/>
            <person name="Zhu J."/>
            <person name="Weng Q."/>
            <person name="Mu J."/>
            <person name="Lu Y."/>
            <person name="Fan D."/>
            <person name="Liu Y."/>
            <person name="Guan J."/>
            <person name="Zhang Y."/>
            <person name="Yu S."/>
            <person name="Liu X."/>
            <person name="Zhang Y."/>
            <person name="Hong G."/>
            <person name="Han B."/>
            <person name="Choisne N."/>
            <person name="Demange N."/>
            <person name="Orjeda G."/>
            <person name="Samain S."/>
            <person name="Cattolico L."/>
            <person name="Pelletier E."/>
            <person name="Couloux A."/>
            <person name="Segurens B."/>
            <person name="Wincker P."/>
            <person name="D'Hont A."/>
            <person name="Scarpelli C."/>
            <person name="Weissenbach J."/>
            <person name="Salanoubat M."/>
            <person name="Quetier F."/>
            <person name="Yu Y."/>
            <person name="Kim H.R."/>
            <person name="Rambo T."/>
            <person name="Currie J."/>
            <person name="Collura K."/>
            <person name="Luo M."/>
            <person name="Yang T."/>
            <person name="Ammiraju J.S.S."/>
            <person name="Engler F."/>
            <person name="Soderlund C."/>
            <person name="Wing R.A."/>
            <person name="Palmer L.E."/>
            <person name="de la Bastide M."/>
            <person name="Spiegel L."/>
            <person name="Nascimento L."/>
            <person name="Zutavern T."/>
            <person name="O'Shaughnessy A."/>
            <person name="Dike S."/>
            <person name="Dedhia N."/>
            <person name="Preston R."/>
            <person name="Balija V."/>
            <person name="McCombie W.R."/>
            <person name="Chow T."/>
            <person name="Chen H."/>
            <person name="Chung M."/>
            <person name="Chen C."/>
            <person name="Shaw J."/>
            <person name="Wu H."/>
            <person name="Hsiao K."/>
            <person name="Chao Y."/>
            <person name="Chu M."/>
            <person name="Cheng C."/>
            <person name="Hour A."/>
            <person name="Lee P."/>
            <person name="Lin S."/>
            <person name="Lin Y."/>
            <person name="Liou J."/>
            <person name="Liu S."/>
            <person name="Hsing Y."/>
            <person name="Raghuvanshi S."/>
            <person name="Mohanty A."/>
            <person name="Bharti A.K."/>
            <person name="Gaur A."/>
            <person name="Gupta V."/>
            <person name="Kumar D."/>
            <person name="Ravi V."/>
            <person name="Vij S."/>
            <person name="Kapur A."/>
            <person name="Khurana P."/>
            <person name="Khurana P."/>
            <person name="Khurana J.P."/>
            <person name="Tyagi A.K."/>
            <person name="Gaikwad K."/>
            <person name="Singh A."/>
            <person name="Dalal V."/>
            <person name="Srivastava S."/>
            <person name="Dixit A."/>
            <person name="Pal A.K."/>
            <person name="Ghazi I.A."/>
            <person name="Yadav M."/>
            <person name="Pandit A."/>
            <person name="Bhargava A."/>
            <person name="Sureshbabu K."/>
            <person name="Batra K."/>
            <person name="Sharma T.R."/>
            <person name="Mohapatra T."/>
            <person name="Singh N.K."/>
            <person name="Messing J."/>
            <person name="Nelson A.B."/>
            <person name="Fuks G."/>
            <person name="Kavchok S."/>
            <person name="Keizer G."/>
            <person name="Linton E."/>
            <person name="Llaca V."/>
            <person name="Song R."/>
            <person name="Tanyolac B."/>
            <person name="Young S."/>
            <person name="Ho-Il K."/>
            <person name="Hahn J.H."/>
            <person name="Sangsakoo G."/>
            <person name="Vanavichit A."/>
            <person name="de Mattos Luiz.A.T."/>
            <person name="Zimmer P.D."/>
            <person name="Malone G."/>
            <person name="Dellagostin O."/>
            <person name="de Oliveira A.C."/>
            <person name="Bevan M."/>
            <person name="Bancroft I."/>
            <person name="Minx P."/>
            <person name="Cordum H."/>
            <person name="Wilson R."/>
            <person name="Cheng Z."/>
            <person name="Jin W."/>
            <person name="Jiang J."/>
            <person name="Leong S.A."/>
            <person name="Iwama H."/>
            <person name="Gojobori T."/>
            <person name="Itoh T."/>
            <person name="Niimura Y."/>
            <person name="Fujii Y."/>
            <person name="Habara T."/>
            <person name="Sakai H."/>
            <person name="Sato Y."/>
            <person name="Wilson G."/>
            <person name="Kumar K."/>
            <person name="McCouch S."/>
            <person name="Juretic N."/>
            <person name="Hoen D."/>
            <person name="Wright S."/>
            <person name="Bruskiewich R."/>
            <person name="Bureau T."/>
            <person name="Miyao A."/>
            <person name="Hirochika H."/>
            <person name="Nishikawa T."/>
            <person name="Kadowaki K."/>
            <person name="Sugiura M."/>
            <person name="Burr B."/>
            <person name="Sasaki T."/>
        </authorList>
    </citation>
    <scope>NUCLEOTIDE SEQUENCE [LARGE SCALE GENOMIC DNA]</scope>
    <source>
        <strain evidence="3">cv. Nipponbare</strain>
    </source>
</reference>
<reference evidence="2 3" key="3">
    <citation type="journal article" date="2013" name="Rice">
        <title>Improvement of the Oryza sativa Nipponbare reference genome using next generation sequence and optical map data.</title>
        <authorList>
            <person name="Kawahara Y."/>
            <person name="de la Bastide M."/>
            <person name="Hamilton J.P."/>
            <person name="Kanamori H."/>
            <person name="McCombie W.R."/>
            <person name="Ouyang S."/>
            <person name="Schwartz D.C."/>
            <person name="Tanaka T."/>
            <person name="Wu J."/>
            <person name="Zhou S."/>
            <person name="Childs K.L."/>
            <person name="Davidson R.M."/>
            <person name="Lin H."/>
            <person name="Quesada-Ocampo L."/>
            <person name="Vaillancourt B."/>
            <person name="Sakai H."/>
            <person name="Lee S.S."/>
            <person name="Kim J."/>
            <person name="Numa H."/>
            <person name="Itoh T."/>
            <person name="Buell C.R."/>
            <person name="Matsumoto T."/>
        </authorList>
    </citation>
    <scope>NUCLEOTIDE SEQUENCE [LARGE SCALE GENOMIC DNA]</scope>
    <source>
        <strain evidence="3">cv. Nipponbare</strain>
    </source>
</reference>
<organism evidence="2 3">
    <name type="scientific">Oryza sativa subsp. japonica</name>
    <name type="common">Rice</name>
    <dbReference type="NCBI Taxonomy" id="39947"/>
    <lineage>
        <taxon>Eukaryota</taxon>
        <taxon>Viridiplantae</taxon>
        <taxon>Streptophyta</taxon>
        <taxon>Embryophyta</taxon>
        <taxon>Tracheophyta</taxon>
        <taxon>Spermatophyta</taxon>
        <taxon>Magnoliopsida</taxon>
        <taxon>Liliopsida</taxon>
        <taxon>Poales</taxon>
        <taxon>Poaceae</taxon>
        <taxon>BOP clade</taxon>
        <taxon>Oryzoideae</taxon>
        <taxon>Oryzeae</taxon>
        <taxon>Oryzinae</taxon>
        <taxon>Oryza</taxon>
        <taxon>Oryza sativa</taxon>
    </lineage>
</organism>
<protein>
    <submittedName>
        <fullName evidence="2">Os03g0245901 protein</fullName>
    </submittedName>
</protein>
<sequence>VHAPRRAERRQVAVGPSPVDHRRRVLQRPRRAVGVPERHLPKQTCAGISLNGGQLLSAGGGARRIGDGRGVQNRSPWSGRCACRR</sequence>
<dbReference type="Gramene" id="Os03t0245901-00">
    <property type="protein sequence ID" value="Os03t0245901-00"/>
    <property type="gene ID" value="Os03g0245901"/>
</dbReference>
<evidence type="ECO:0000313" key="3">
    <source>
        <dbReference type="Proteomes" id="UP000059680"/>
    </source>
</evidence>
<feature type="region of interest" description="Disordered" evidence="1">
    <location>
        <begin position="66"/>
        <end position="85"/>
    </location>
</feature>
<dbReference type="InParanoid" id="A0A0P0VVD7"/>
<dbReference type="AlphaFoldDB" id="A0A0P0VVD7"/>
<name>A0A0P0VVD7_ORYSJ</name>